<protein>
    <submittedName>
        <fullName evidence="2">DUF2589 domain-containing protein</fullName>
    </submittedName>
</protein>
<name>A0A9X3TXI7_9PROT</name>
<comment type="caution">
    <text evidence="2">The sequence shown here is derived from an EMBL/GenBank/DDBJ whole genome shotgun (WGS) entry which is preliminary data.</text>
</comment>
<feature type="region of interest" description="Disordered" evidence="1">
    <location>
        <begin position="186"/>
        <end position="217"/>
    </location>
</feature>
<dbReference type="Pfam" id="PF11655">
    <property type="entry name" value="DUF2589"/>
    <property type="match status" value="1"/>
</dbReference>
<evidence type="ECO:0000313" key="3">
    <source>
        <dbReference type="Proteomes" id="UP001141619"/>
    </source>
</evidence>
<evidence type="ECO:0000313" key="2">
    <source>
        <dbReference type="EMBL" id="MDA5193177.1"/>
    </source>
</evidence>
<dbReference type="Proteomes" id="UP001141619">
    <property type="component" value="Unassembled WGS sequence"/>
</dbReference>
<evidence type="ECO:0000256" key="1">
    <source>
        <dbReference type="SAM" id="MobiDB-lite"/>
    </source>
</evidence>
<reference evidence="2" key="1">
    <citation type="submission" date="2022-08" db="EMBL/GenBank/DDBJ databases">
        <authorList>
            <person name="Vandamme P."/>
            <person name="Hettiarachchi A."/>
            <person name="Peeters C."/>
            <person name="Cnockaert M."/>
            <person name="Carlier A."/>
        </authorList>
    </citation>
    <scope>NUCLEOTIDE SEQUENCE</scope>
    <source>
        <strain evidence="2">LMG 31809</strain>
    </source>
</reference>
<dbReference type="InterPro" id="IPR024510">
    <property type="entry name" value="DUF2589"/>
</dbReference>
<proteinExistence type="predicted"/>
<sequence length="217" mass="23217">MALDPSFTGSVINALPIDKMIGAPLNAMVAAQVGASKAYADFLQAVCIKDGKAVQIAFDYDETIVDEDGVYQGVLQKSMRVPLMAVIEHPNVCVELGTVDFELEVNASEMMKSETGAEASVEVSAGWGPVSFKMSGKVSHKSEQTRSSDTRAKYSIHAEMKRQPPSEALMRVIEFLTSAATKPVVIPANKELKSPDALPTDSVLQSPAEEQAELAGE</sequence>
<dbReference type="RefSeq" id="WP_274942871.1">
    <property type="nucleotide sequence ID" value="NZ_JANWOI010000001.1"/>
</dbReference>
<dbReference type="EMBL" id="JANWOI010000001">
    <property type="protein sequence ID" value="MDA5193177.1"/>
    <property type="molecule type" value="Genomic_DNA"/>
</dbReference>
<reference evidence="2" key="2">
    <citation type="journal article" date="2023" name="Syst. Appl. Microbiol.">
        <title>Govania unica gen. nov., sp. nov., a rare biosphere bacterium that represents a novel family in the class Alphaproteobacteria.</title>
        <authorList>
            <person name="Vandamme P."/>
            <person name="Peeters C."/>
            <person name="Hettiarachchi A."/>
            <person name="Cnockaert M."/>
            <person name="Carlier A."/>
        </authorList>
    </citation>
    <scope>NUCLEOTIDE SEQUENCE</scope>
    <source>
        <strain evidence="2">LMG 31809</strain>
    </source>
</reference>
<organism evidence="2 3">
    <name type="scientific">Govanella unica</name>
    <dbReference type="NCBI Taxonomy" id="2975056"/>
    <lineage>
        <taxon>Bacteria</taxon>
        <taxon>Pseudomonadati</taxon>
        <taxon>Pseudomonadota</taxon>
        <taxon>Alphaproteobacteria</taxon>
        <taxon>Emcibacterales</taxon>
        <taxon>Govanellaceae</taxon>
        <taxon>Govanella</taxon>
    </lineage>
</organism>
<accession>A0A9X3TXI7</accession>
<keyword evidence="3" id="KW-1185">Reference proteome</keyword>
<gene>
    <name evidence="2" type="ORF">NYP16_04300</name>
</gene>
<dbReference type="AlphaFoldDB" id="A0A9X3TXI7"/>